<evidence type="ECO:0000313" key="6">
    <source>
        <dbReference type="EMBL" id="MQL84065.1"/>
    </source>
</evidence>
<proteinExistence type="predicted"/>
<dbReference type="AlphaFoldDB" id="A0A843UKN5"/>
<dbReference type="Gene3D" id="1.10.630.10">
    <property type="entry name" value="Cytochrome P450"/>
    <property type="match status" value="1"/>
</dbReference>
<comment type="subcellular location">
    <subcellularLocation>
        <location evidence="1">Membrane</location>
        <topology evidence="1">Single-pass membrane protein</topology>
    </subcellularLocation>
</comment>
<dbReference type="Pfam" id="PF00067">
    <property type="entry name" value="p450"/>
    <property type="match status" value="1"/>
</dbReference>
<dbReference type="OrthoDB" id="1434545at2759"/>
<evidence type="ECO:0000256" key="5">
    <source>
        <dbReference type="ARBA" id="ARBA00023136"/>
    </source>
</evidence>
<gene>
    <name evidence="6" type="ORF">Taro_016565</name>
</gene>
<keyword evidence="5" id="KW-0472">Membrane</keyword>
<dbReference type="GO" id="GO:0005506">
    <property type="term" value="F:iron ion binding"/>
    <property type="evidence" value="ECO:0007669"/>
    <property type="project" value="InterPro"/>
</dbReference>
<dbReference type="Proteomes" id="UP000652761">
    <property type="component" value="Unassembled WGS sequence"/>
</dbReference>
<evidence type="ECO:0000256" key="2">
    <source>
        <dbReference type="ARBA" id="ARBA00022692"/>
    </source>
</evidence>
<dbReference type="GO" id="GO:0020037">
    <property type="term" value="F:heme binding"/>
    <property type="evidence" value="ECO:0007669"/>
    <property type="project" value="InterPro"/>
</dbReference>
<keyword evidence="4" id="KW-1133">Transmembrane helix</keyword>
<dbReference type="PANTHER" id="PTHR24298">
    <property type="entry name" value="FLAVONOID 3'-MONOOXYGENASE-RELATED"/>
    <property type="match status" value="1"/>
</dbReference>
<keyword evidence="2" id="KW-0812">Transmembrane</keyword>
<dbReference type="GO" id="GO:0016709">
    <property type="term" value="F:oxidoreductase activity, acting on paired donors, with incorporation or reduction of molecular oxygen, NAD(P)H as one donor, and incorporation of one atom of oxygen"/>
    <property type="evidence" value="ECO:0007669"/>
    <property type="project" value="TreeGrafter"/>
</dbReference>
<evidence type="ECO:0000256" key="3">
    <source>
        <dbReference type="ARBA" id="ARBA00022723"/>
    </source>
</evidence>
<evidence type="ECO:0000313" key="7">
    <source>
        <dbReference type="Proteomes" id="UP000652761"/>
    </source>
</evidence>
<dbReference type="InterPro" id="IPR001128">
    <property type="entry name" value="Cyt_P450"/>
</dbReference>
<dbReference type="EMBL" id="NMUH01000737">
    <property type="protein sequence ID" value="MQL84065.1"/>
    <property type="molecule type" value="Genomic_DNA"/>
</dbReference>
<reference evidence="6" key="1">
    <citation type="submission" date="2017-07" db="EMBL/GenBank/DDBJ databases">
        <title>Taro Niue Genome Assembly and Annotation.</title>
        <authorList>
            <person name="Atibalentja N."/>
            <person name="Keating K."/>
            <person name="Fields C.J."/>
        </authorList>
    </citation>
    <scope>NUCLEOTIDE SEQUENCE</scope>
    <source>
        <strain evidence="6">Niue_2</strain>
        <tissue evidence="6">Leaf</tissue>
    </source>
</reference>
<dbReference type="InterPro" id="IPR051103">
    <property type="entry name" value="Plant_metabolite_P450s"/>
</dbReference>
<evidence type="ECO:0000256" key="1">
    <source>
        <dbReference type="ARBA" id="ARBA00004167"/>
    </source>
</evidence>
<sequence length="180" mass="19598">MANLVKHQPVQAMLFDEISDVVGDAKEVSEEDLGKLLYLKAVVLEGLRWHPPGHFLLPHVATEDAAMDGRAPSPLAVKVTISRSRAPEDAHPKTGFFTVDFGGNPIYTTYARKDADVARWISDARRIERERHCGGLSLGDLDDTILVGARITRAFTPSSLAHRTPAGLEGGAGGFRKPYL</sequence>
<evidence type="ECO:0000256" key="4">
    <source>
        <dbReference type="ARBA" id="ARBA00022989"/>
    </source>
</evidence>
<organism evidence="6 7">
    <name type="scientific">Colocasia esculenta</name>
    <name type="common">Wild taro</name>
    <name type="synonym">Arum esculentum</name>
    <dbReference type="NCBI Taxonomy" id="4460"/>
    <lineage>
        <taxon>Eukaryota</taxon>
        <taxon>Viridiplantae</taxon>
        <taxon>Streptophyta</taxon>
        <taxon>Embryophyta</taxon>
        <taxon>Tracheophyta</taxon>
        <taxon>Spermatophyta</taxon>
        <taxon>Magnoliopsida</taxon>
        <taxon>Liliopsida</taxon>
        <taxon>Araceae</taxon>
        <taxon>Aroideae</taxon>
        <taxon>Colocasieae</taxon>
        <taxon>Colocasia</taxon>
    </lineage>
</organism>
<protein>
    <submittedName>
        <fullName evidence="6">Uncharacterized protein</fullName>
    </submittedName>
</protein>
<accession>A0A843UKN5</accession>
<comment type="caution">
    <text evidence="6">The sequence shown here is derived from an EMBL/GenBank/DDBJ whole genome shotgun (WGS) entry which is preliminary data.</text>
</comment>
<dbReference type="PANTHER" id="PTHR24298:SF800">
    <property type="entry name" value="CYTOCHROME P450 89A2-RELATED"/>
    <property type="match status" value="1"/>
</dbReference>
<keyword evidence="3" id="KW-0479">Metal-binding</keyword>
<dbReference type="SUPFAM" id="SSF48264">
    <property type="entry name" value="Cytochrome P450"/>
    <property type="match status" value="1"/>
</dbReference>
<dbReference type="InterPro" id="IPR036396">
    <property type="entry name" value="Cyt_P450_sf"/>
</dbReference>
<name>A0A843UKN5_COLES</name>
<keyword evidence="7" id="KW-1185">Reference proteome</keyword>
<dbReference type="GO" id="GO:0016020">
    <property type="term" value="C:membrane"/>
    <property type="evidence" value="ECO:0007669"/>
    <property type="project" value="UniProtKB-SubCell"/>
</dbReference>